<dbReference type="SUPFAM" id="SSF47323">
    <property type="entry name" value="Anticodon-binding domain of a subclass of class I aminoacyl-tRNA synthetases"/>
    <property type="match status" value="1"/>
</dbReference>
<keyword evidence="7 10" id="KW-0030">Aminoacyl-tRNA synthetase</keyword>
<evidence type="ECO:0000256" key="6">
    <source>
        <dbReference type="ARBA" id="ARBA00022917"/>
    </source>
</evidence>
<evidence type="ECO:0000256" key="9">
    <source>
        <dbReference type="NCBIfam" id="TIGR00456"/>
    </source>
</evidence>
<dbReference type="SMART" id="SM00836">
    <property type="entry name" value="DALR_1"/>
    <property type="match status" value="1"/>
</dbReference>
<keyword evidence="6 10" id="KW-0648">Protein biosynthesis</keyword>
<dbReference type="GO" id="GO:0006420">
    <property type="term" value="P:arginyl-tRNA aminoacylation"/>
    <property type="evidence" value="ECO:0007669"/>
    <property type="project" value="UniProtKB-UniRule"/>
</dbReference>
<dbReference type="Proteomes" id="UP000176867">
    <property type="component" value="Unassembled WGS sequence"/>
</dbReference>
<gene>
    <name evidence="13" type="ORF">A2609_01350</name>
</gene>
<dbReference type="InterPro" id="IPR005148">
    <property type="entry name" value="Arg-tRNA-synth_N"/>
</dbReference>
<dbReference type="Pfam" id="PF05746">
    <property type="entry name" value="DALR_1"/>
    <property type="match status" value="1"/>
</dbReference>
<evidence type="ECO:0000259" key="12">
    <source>
        <dbReference type="SMART" id="SM01016"/>
    </source>
</evidence>
<dbReference type="AlphaFoldDB" id="A0A1F6G3M4"/>
<accession>A0A1F6G3M4</accession>
<organism evidence="13 14">
    <name type="scientific">Candidatus Kaiserbacteria bacterium RIFOXYD1_FULL_47_14</name>
    <dbReference type="NCBI Taxonomy" id="1798533"/>
    <lineage>
        <taxon>Bacteria</taxon>
        <taxon>Candidatus Kaiseribacteriota</taxon>
    </lineage>
</organism>
<dbReference type="InterPro" id="IPR014729">
    <property type="entry name" value="Rossmann-like_a/b/a_fold"/>
</dbReference>
<dbReference type="Pfam" id="PF00750">
    <property type="entry name" value="tRNA-synt_1d"/>
    <property type="match status" value="1"/>
</dbReference>
<evidence type="ECO:0000313" key="14">
    <source>
        <dbReference type="Proteomes" id="UP000176867"/>
    </source>
</evidence>
<evidence type="ECO:0000256" key="8">
    <source>
        <dbReference type="ARBA" id="ARBA00049339"/>
    </source>
</evidence>
<feature type="domain" description="Arginyl tRNA synthetase N-terminal" evidence="12">
    <location>
        <begin position="32"/>
        <end position="104"/>
    </location>
</feature>
<proteinExistence type="inferred from homology"/>
<dbReference type="PANTHER" id="PTHR11956:SF5">
    <property type="entry name" value="ARGININE--TRNA LIGASE, CYTOPLASMIC"/>
    <property type="match status" value="1"/>
</dbReference>
<dbReference type="PRINTS" id="PR01038">
    <property type="entry name" value="TRNASYNTHARG"/>
</dbReference>
<dbReference type="Gene3D" id="3.30.1360.70">
    <property type="entry name" value="Arginyl tRNA synthetase N-terminal domain"/>
    <property type="match status" value="1"/>
</dbReference>
<feature type="domain" description="DALR anticodon binding" evidence="11">
    <location>
        <begin position="469"/>
        <end position="576"/>
    </location>
</feature>
<dbReference type="GO" id="GO:0004814">
    <property type="term" value="F:arginine-tRNA ligase activity"/>
    <property type="evidence" value="ECO:0007669"/>
    <property type="project" value="UniProtKB-UniRule"/>
</dbReference>
<evidence type="ECO:0000256" key="1">
    <source>
        <dbReference type="ARBA" id="ARBA00005594"/>
    </source>
</evidence>
<evidence type="ECO:0000256" key="4">
    <source>
        <dbReference type="ARBA" id="ARBA00022741"/>
    </source>
</evidence>
<keyword evidence="3 10" id="KW-0436">Ligase</keyword>
<dbReference type="GO" id="GO:0005524">
    <property type="term" value="F:ATP binding"/>
    <property type="evidence" value="ECO:0007669"/>
    <property type="project" value="UniProtKB-KW"/>
</dbReference>
<evidence type="ECO:0000256" key="7">
    <source>
        <dbReference type="ARBA" id="ARBA00023146"/>
    </source>
</evidence>
<keyword evidence="4 10" id="KW-0547">Nucleotide-binding</keyword>
<dbReference type="InterPro" id="IPR035684">
    <property type="entry name" value="ArgRS_core"/>
</dbReference>
<reference evidence="13 14" key="1">
    <citation type="journal article" date="2016" name="Nat. Commun.">
        <title>Thousands of microbial genomes shed light on interconnected biogeochemical processes in an aquifer system.</title>
        <authorList>
            <person name="Anantharaman K."/>
            <person name="Brown C.T."/>
            <person name="Hug L.A."/>
            <person name="Sharon I."/>
            <person name="Castelle C.J."/>
            <person name="Probst A.J."/>
            <person name="Thomas B.C."/>
            <person name="Singh A."/>
            <person name="Wilkins M.J."/>
            <person name="Karaoz U."/>
            <person name="Brodie E.L."/>
            <person name="Williams K.H."/>
            <person name="Hubbard S.S."/>
            <person name="Banfield J.F."/>
        </authorList>
    </citation>
    <scope>NUCLEOTIDE SEQUENCE [LARGE SCALE GENOMIC DNA]</scope>
</reference>
<evidence type="ECO:0000259" key="11">
    <source>
        <dbReference type="SMART" id="SM00836"/>
    </source>
</evidence>
<name>A0A1F6G3M4_9BACT</name>
<comment type="similarity">
    <text evidence="1 10">Belongs to the class-I aminoacyl-tRNA synthetase family.</text>
</comment>
<keyword evidence="5 10" id="KW-0067">ATP-binding</keyword>
<dbReference type="EC" id="6.1.1.19" evidence="2 9"/>
<evidence type="ECO:0000256" key="5">
    <source>
        <dbReference type="ARBA" id="ARBA00022840"/>
    </source>
</evidence>
<comment type="catalytic activity">
    <reaction evidence="8">
        <text>tRNA(Arg) + L-arginine + ATP = L-arginyl-tRNA(Arg) + AMP + diphosphate</text>
        <dbReference type="Rhea" id="RHEA:20301"/>
        <dbReference type="Rhea" id="RHEA-COMP:9658"/>
        <dbReference type="Rhea" id="RHEA-COMP:9673"/>
        <dbReference type="ChEBI" id="CHEBI:30616"/>
        <dbReference type="ChEBI" id="CHEBI:32682"/>
        <dbReference type="ChEBI" id="CHEBI:33019"/>
        <dbReference type="ChEBI" id="CHEBI:78442"/>
        <dbReference type="ChEBI" id="CHEBI:78513"/>
        <dbReference type="ChEBI" id="CHEBI:456215"/>
        <dbReference type="EC" id="6.1.1.19"/>
    </reaction>
</comment>
<dbReference type="Pfam" id="PF03485">
    <property type="entry name" value="Arg_tRNA_synt_N"/>
    <property type="match status" value="1"/>
</dbReference>
<dbReference type="InterPro" id="IPR001278">
    <property type="entry name" value="Arg-tRNA-ligase"/>
</dbReference>
<dbReference type="Gene3D" id="1.10.730.10">
    <property type="entry name" value="Isoleucyl-tRNA Synthetase, Domain 1"/>
    <property type="match status" value="1"/>
</dbReference>
<dbReference type="EMBL" id="MFMU01000021">
    <property type="protein sequence ID" value="OGG92729.1"/>
    <property type="molecule type" value="Genomic_DNA"/>
</dbReference>
<dbReference type="GO" id="GO:0005737">
    <property type="term" value="C:cytoplasm"/>
    <property type="evidence" value="ECO:0007669"/>
    <property type="project" value="UniProtKB-UniRule"/>
</dbReference>
<evidence type="ECO:0000256" key="3">
    <source>
        <dbReference type="ARBA" id="ARBA00022598"/>
    </source>
</evidence>
<dbReference type="InterPro" id="IPR009080">
    <property type="entry name" value="tRNAsynth_Ia_anticodon-bd"/>
</dbReference>
<dbReference type="SMART" id="SM01016">
    <property type="entry name" value="Arg_tRNA_synt_N"/>
    <property type="match status" value="1"/>
</dbReference>
<dbReference type="InterPro" id="IPR008909">
    <property type="entry name" value="DALR_anticod-bd"/>
</dbReference>
<dbReference type="SUPFAM" id="SSF52374">
    <property type="entry name" value="Nucleotidylyl transferase"/>
    <property type="match status" value="1"/>
</dbReference>
<dbReference type="Gene3D" id="3.40.50.620">
    <property type="entry name" value="HUPs"/>
    <property type="match status" value="1"/>
</dbReference>
<protein>
    <recommendedName>
        <fullName evidence="2 9">Arginine--tRNA ligase</fullName>
        <ecNumber evidence="2 9">6.1.1.19</ecNumber>
    </recommendedName>
</protein>
<sequence>MFSERTDFLSHPTEQTKIVKYADYRYTVHMEERIQKAVAEALQKMGIGDVSFVVERPSNKAYGDYAVFIGMKNAEEVAKSIQEKLGNSVSEIAVAGAGFVNITLSHEAVSFAVAEADAKGEEWGKGTAESGKRVIVEYTDANPFKEMHIGHLMSNIIGESLARLIENESAEVIRANYQGDVGPHVAKALWGYSFFGKEFENLSGGSPEAKLEEKVDLLGQMYVYGNLDYAKHKEEIDEINVEIYAGKMNSLVKHVYDEGRKWSLAHFEKIYRILGTHFDYYFFESETAEPGLRIVRDGLEKGIFEESEGAVIYRGEKKGLHTLVFITSAGTPTYEAKDIGLAFLKEERVQSDRSLIVTAAEQIGHFKVMLAALGEIAPLIAKKTEHVSHGFLRLTTGKMSSREGNVITAEGFINSITKRTLVKNPDPLIAEQVALGAIKYMILRQAPGSDIIFDEEKSLSLDGDSGPYLQYALVRARKILTYAGGENGTDIPPAPYVIERLILHFPEVAARAARETAPNLLVNYLTELAGEWNSFYATEQVLGSSEEIYKQRVTRAFANTMTNGLALLGIPATEKM</sequence>
<dbReference type="PANTHER" id="PTHR11956">
    <property type="entry name" value="ARGINYL-TRNA SYNTHETASE"/>
    <property type="match status" value="1"/>
</dbReference>
<dbReference type="SUPFAM" id="SSF55190">
    <property type="entry name" value="Arginyl-tRNA synthetase (ArgRS), N-terminal 'additional' domain"/>
    <property type="match status" value="1"/>
</dbReference>
<dbReference type="InterPro" id="IPR036695">
    <property type="entry name" value="Arg-tRNA-synth_N_sf"/>
</dbReference>
<evidence type="ECO:0000256" key="2">
    <source>
        <dbReference type="ARBA" id="ARBA00012837"/>
    </source>
</evidence>
<dbReference type="STRING" id="1798533.A2609_01350"/>
<evidence type="ECO:0000256" key="10">
    <source>
        <dbReference type="RuleBase" id="RU363038"/>
    </source>
</evidence>
<evidence type="ECO:0000313" key="13">
    <source>
        <dbReference type="EMBL" id="OGG92729.1"/>
    </source>
</evidence>
<comment type="caution">
    <text evidence="13">The sequence shown here is derived from an EMBL/GenBank/DDBJ whole genome shotgun (WGS) entry which is preliminary data.</text>
</comment>
<dbReference type="NCBIfam" id="TIGR00456">
    <property type="entry name" value="argS"/>
    <property type="match status" value="1"/>
</dbReference>